<dbReference type="AlphaFoldDB" id="A0A7W8G0M5"/>
<organism evidence="4 5">
    <name type="scientific">Chiayiivirga flava</name>
    <dbReference type="NCBI Taxonomy" id="659595"/>
    <lineage>
        <taxon>Bacteria</taxon>
        <taxon>Pseudomonadati</taxon>
        <taxon>Pseudomonadota</taxon>
        <taxon>Gammaproteobacteria</taxon>
        <taxon>Lysobacterales</taxon>
        <taxon>Lysobacteraceae</taxon>
        <taxon>Chiayiivirga</taxon>
    </lineage>
</organism>
<dbReference type="PROSITE" id="PS50883">
    <property type="entry name" value="EAL"/>
    <property type="match status" value="1"/>
</dbReference>
<feature type="domain" description="Response regulatory" evidence="2">
    <location>
        <begin position="7"/>
        <end position="129"/>
    </location>
</feature>
<dbReference type="InterPro" id="IPR035919">
    <property type="entry name" value="EAL_sf"/>
</dbReference>
<proteinExistence type="predicted"/>
<name>A0A7W8G0M5_9GAMM</name>
<dbReference type="PANTHER" id="PTHR33121">
    <property type="entry name" value="CYCLIC DI-GMP PHOSPHODIESTERASE PDEF"/>
    <property type="match status" value="1"/>
</dbReference>
<dbReference type="EMBL" id="JACHHP010000002">
    <property type="protein sequence ID" value="MBB5207938.1"/>
    <property type="molecule type" value="Genomic_DNA"/>
</dbReference>
<evidence type="ECO:0000313" key="5">
    <source>
        <dbReference type="Proteomes" id="UP000521199"/>
    </source>
</evidence>
<dbReference type="Pfam" id="PF00072">
    <property type="entry name" value="Response_reg"/>
    <property type="match status" value="1"/>
</dbReference>
<keyword evidence="5" id="KW-1185">Reference proteome</keyword>
<reference evidence="4 5" key="1">
    <citation type="submission" date="2020-08" db="EMBL/GenBank/DDBJ databases">
        <title>Genomic Encyclopedia of Type Strains, Phase IV (KMG-IV): sequencing the most valuable type-strain genomes for metagenomic binning, comparative biology and taxonomic classification.</title>
        <authorList>
            <person name="Goeker M."/>
        </authorList>
    </citation>
    <scope>NUCLEOTIDE SEQUENCE [LARGE SCALE GENOMIC DNA]</scope>
    <source>
        <strain evidence="4 5">DSM 24163</strain>
    </source>
</reference>
<dbReference type="InterPro" id="IPR050706">
    <property type="entry name" value="Cyclic-di-GMP_PDE-like"/>
</dbReference>
<gene>
    <name evidence="4" type="ORF">HNQ52_001467</name>
</gene>
<evidence type="ECO:0000259" key="3">
    <source>
        <dbReference type="PROSITE" id="PS50883"/>
    </source>
</evidence>
<sequence>MQLAELTVMVVEDHGFQRRMALRLLAELGVVRCAEAADGESALQALAATAQRQDVVIVDLDMPGMDGIEFIGHVAQRKLAHAVVVASALDPALLGTVQTMARAYGLRVLGCVEKPMTAAKLADVLAAYDTAQDEEDVETAIGITPQALAEGLERDEFVPFFQPQATFANGHVDGVEALARWRRRDGSVVRPAQFVEAIEREGMIDRFTDLVLEKACAWRNRWERAGLRLKVSVNVSMLNLADVAAADRFQRIVLSHGVDPRDVVLEITEGSVMGEAAAALNVLARLRLKGFGLSVDDFGTGYSSLSQLSQIPFTELKIDRSFVSGAPAQPRKRAVIEASLELARKLGLRVVAEGVETIEEWQMLAELGCTCAQGYLIGRAVPGDQLAQVISRWRRPDA</sequence>
<dbReference type="InterPro" id="IPR001789">
    <property type="entry name" value="Sig_transdc_resp-reg_receiver"/>
</dbReference>
<dbReference type="Gene3D" id="3.40.50.2300">
    <property type="match status" value="1"/>
</dbReference>
<evidence type="ECO:0000259" key="2">
    <source>
        <dbReference type="PROSITE" id="PS50110"/>
    </source>
</evidence>
<dbReference type="SUPFAM" id="SSF141868">
    <property type="entry name" value="EAL domain-like"/>
    <property type="match status" value="1"/>
</dbReference>
<dbReference type="PANTHER" id="PTHR33121:SF79">
    <property type="entry name" value="CYCLIC DI-GMP PHOSPHODIESTERASE PDED-RELATED"/>
    <property type="match status" value="1"/>
</dbReference>
<dbReference type="SUPFAM" id="SSF52172">
    <property type="entry name" value="CheY-like"/>
    <property type="match status" value="1"/>
</dbReference>
<evidence type="ECO:0000313" key="4">
    <source>
        <dbReference type="EMBL" id="MBB5207938.1"/>
    </source>
</evidence>
<dbReference type="RefSeq" id="WP_183960446.1">
    <property type="nucleotide sequence ID" value="NZ_JACHHP010000002.1"/>
</dbReference>
<feature type="domain" description="EAL" evidence="3">
    <location>
        <begin position="141"/>
        <end position="394"/>
    </location>
</feature>
<keyword evidence="1" id="KW-0597">Phosphoprotein</keyword>
<accession>A0A7W8G0M5</accession>
<evidence type="ECO:0000256" key="1">
    <source>
        <dbReference type="PROSITE-ProRule" id="PRU00169"/>
    </source>
</evidence>
<dbReference type="SMART" id="SM00052">
    <property type="entry name" value="EAL"/>
    <property type="match status" value="1"/>
</dbReference>
<dbReference type="GO" id="GO:0071111">
    <property type="term" value="F:cyclic-guanylate-specific phosphodiesterase activity"/>
    <property type="evidence" value="ECO:0007669"/>
    <property type="project" value="InterPro"/>
</dbReference>
<dbReference type="InterPro" id="IPR011006">
    <property type="entry name" value="CheY-like_superfamily"/>
</dbReference>
<dbReference type="InterPro" id="IPR001633">
    <property type="entry name" value="EAL_dom"/>
</dbReference>
<comment type="caution">
    <text evidence="4">The sequence shown here is derived from an EMBL/GenBank/DDBJ whole genome shotgun (WGS) entry which is preliminary data.</text>
</comment>
<dbReference type="GO" id="GO:0000160">
    <property type="term" value="P:phosphorelay signal transduction system"/>
    <property type="evidence" value="ECO:0007669"/>
    <property type="project" value="InterPro"/>
</dbReference>
<dbReference type="PROSITE" id="PS50110">
    <property type="entry name" value="RESPONSE_REGULATORY"/>
    <property type="match status" value="1"/>
</dbReference>
<dbReference type="SMART" id="SM00448">
    <property type="entry name" value="REC"/>
    <property type="match status" value="1"/>
</dbReference>
<protein>
    <submittedName>
        <fullName evidence="4">EAL domain-containing protein (Putative c-di-GMP-specific phosphodiesterase class I)</fullName>
    </submittedName>
</protein>
<dbReference type="Proteomes" id="UP000521199">
    <property type="component" value="Unassembled WGS sequence"/>
</dbReference>
<dbReference type="CDD" id="cd01948">
    <property type="entry name" value="EAL"/>
    <property type="match status" value="1"/>
</dbReference>
<feature type="modified residue" description="4-aspartylphosphate" evidence="1">
    <location>
        <position position="59"/>
    </location>
</feature>
<dbReference type="Pfam" id="PF00563">
    <property type="entry name" value="EAL"/>
    <property type="match status" value="1"/>
</dbReference>
<dbReference type="Gene3D" id="3.20.20.450">
    <property type="entry name" value="EAL domain"/>
    <property type="match status" value="1"/>
</dbReference>